<keyword evidence="1" id="KW-0472">Membrane</keyword>
<dbReference type="OrthoDB" id="5525190at2"/>
<organism evidence="3 4">
    <name type="scientific">Sporocytophaga myxococcoides</name>
    <dbReference type="NCBI Taxonomy" id="153721"/>
    <lineage>
        <taxon>Bacteria</taxon>
        <taxon>Pseudomonadati</taxon>
        <taxon>Bacteroidota</taxon>
        <taxon>Cytophagia</taxon>
        <taxon>Cytophagales</taxon>
        <taxon>Cytophagaceae</taxon>
        <taxon>Sporocytophaga</taxon>
    </lineage>
</organism>
<feature type="transmembrane region" description="Helical" evidence="1">
    <location>
        <begin position="269"/>
        <end position="289"/>
    </location>
</feature>
<feature type="transmembrane region" description="Helical" evidence="1">
    <location>
        <begin position="245"/>
        <end position="262"/>
    </location>
</feature>
<reference evidence="3 4" key="1">
    <citation type="submission" date="2014-09" db="EMBL/GenBank/DDBJ databases">
        <title>Sporocytophaga myxococcoides PG-01 genome sequencing.</title>
        <authorList>
            <person name="Liu L."/>
            <person name="Gao P.J."/>
            <person name="Chen G.J."/>
            <person name="Wang L.S."/>
        </authorList>
    </citation>
    <scope>NUCLEOTIDE SEQUENCE [LARGE SCALE GENOMIC DNA]</scope>
    <source>
        <strain evidence="3 4">PG-01</strain>
    </source>
</reference>
<keyword evidence="3" id="KW-0378">Hydrolase</keyword>
<accession>A0A098LES0</accession>
<evidence type="ECO:0000256" key="1">
    <source>
        <dbReference type="SAM" id="Phobius"/>
    </source>
</evidence>
<dbReference type="eggNOG" id="COG1266">
    <property type="taxonomic scope" value="Bacteria"/>
</dbReference>
<dbReference type="GO" id="GO:0080120">
    <property type="term" value="P:CAAX-box protein maturation"/>
    <property type="evidence" value="ECO:0007669"/>
    <property type="project" value="UniProtKB-ARBA"/>
</dbReference>
<evidence type="ECO:0000259" key="2">
    <source>
        <dbReference type="Pfam" id="PF02517"/>
    </source>
</evidence>
<keyword evidence="1" id="KW-1133">Transmembrane helix</keyword>
<evidence type="ECO:0000313" key="3">
    <source>
        <dbReference type="EMBL" id="GAL84919.1"/>
    </source>
</evidence>
<keyword evidence="4" id="KW-1185">Reference proteome</keyword>
<comment type="caution">
    <text evidence="3">The sequence shown here is derived from an EMBL/GenBank/DDBJ whole genome shotgun (WGS) entry which is preliminary data.</text>
</comment>
<dbReference type="AlphaFoldDB" id="A0A098LES0"/>
<dbReference type="STRING" id="153721.MYP_2147"/>
<dbReference type="EMBL" id="BBLT01000004">
    <property type="protein sequence ID" value="GAL84919.1"/>
    <property type="molecule type" value="Genomic_DNA"/>
</dbReference>
<dbReference type="InterPro" id="IPR003675">
    <property type="entry name" value="Rce1/LyrA-like_dom"/>
</dbReference>
<keyword evidence="3" id="KW-0645">Protease</keyword>
<feature type="transmembrane region" description="Helical" evidence="1">
    <location>
        <begin position="33"/>
        <end position="54"/>
    </location>
</feature>
<gene>
    <name evidence="3" type="ORF">MYP_2147</name>
</gene>
<dbReference type="Pfam" id="PF02517">
    <property type="entry name" value="Rce1-like"/>
    <property type="match status" value="1"/>
</dbReference>
<dbReference type="RefSeq" id="WP_156140494.1">
    <property type="nucleotide sequence ID" value="NZ_BBLT01000004.1"/>
</dbReference>
<feature type="transmembrane region" description="Helical" evidence="1">
    <location>
        <begin position="66"/>
        <end position="86"/>
    </location>
</feature>
<keyword evidence="1" id="KW-0812">Transmembrane</keyword>
<dbReference type="Proteomes" id="UP000030185">
    <property type="component" value="Unassembled WGS sequence"/>
</dbReference>
<evidence type="ECO:0000313" key="4">
    <source>
        <dbReference type="Proteomes" id="UP000030185"/>
    </source>
</evidence>
<feature type="transmembrane region" description="Helical" evidence="1">
    <location>
        <begin position="220"/>
        <end position="239"/>
    </location>
</feature>
<feature type="domain" description="CAAX prenyl protease 2/Lysostaphin resistance protein A-like" evidence="2">
    <location>
        <begin position="203"/>
        <end position="275"/>
    </location>
</feature>
<sequence>MLILFLGASLAFNYSLDFENSILEKYAGQKIYNVYLFLFYSVPLLFLSLTYAYFYNRKLHLYSASYWFTILFVILILIFSETSFYLYRDWIRTEVPFEVSQFISSFVTEFVSSFIIIIPILCYWYWVDRKNIPLYGFQKNSLELTPYLLLLLLMSPFIFWASFQQDFLNYYPEYKPGLAENYLGWPYWATFGIHEIFYGMGFLSIEFLFRGFLVLAMIKYLDKGAVFIMVALYCYLHFGKPFGEAVGSIFGGTILGIITYYSRSIWGGLLIHLGIAYLMDLFAIIQHLLKNHF</sequence>
<name>A0A098LES0_9BACT</name>
<dbReference type="GO" id="GO:0006508">
    <property type="term" value="P:proteolysis"/>
    <property type="evidence" value="ECO:0007669"/>
    <property type="project" value="UniProtKB-KW"/>
</dbReference>
<protein>
    <submittedName>
        <fullName evidence="3">Caax amino terminal protease family</fullName>
    </submittedName>
</protein>
<feature type="transmembrane region" description="Helical" evidence="1">
    <location>
        <begin position="106"/>
        <end position="126"/>
    </location>
</feature>
<proteinExistence type="predicted"/>
<feature type="transmembrane region" description="Helical" evidence="1">
    <location>
        <begin position="185"/>
        <end position="208"/>
    </location>
</feature>
<dbReference type="GO" id="GO:0004175">
    <property type="term" value="F:endopeptidase activity"/>
    <property type="evidence" value="ECO:0007669"/>
    <property type="project" value="UniProtKB-ARBA"/>
</dbReference>
<feature type="transmembrane region" description="Helical" evidence="1">
    <location>
        <begin position="147"/>
        <end position="165"/>
    </location>
</feature>